<organism evidence="1 2">
    <name type="scientific">Tritonibacter aquimaris</name>
    <dbReference type="NCBI Taxonomy" id="2663379"/>
    <lineage>
        <taxon>Bacteria</taxon>
        <taxon>Pseudomonadati</taxon>
        <taxon>Pseudomonadota</taxon>
        <taxon>Alphaproteobacteria</taxon>
        <taxon>Rhodobacterales</taxon>
        <taxon>Paracoccaceae</taxon>
        <taxon>Tritonibacter</taxon>
    </lineage>
</organism>
<dbReference type="AlphaFoldDB" id="A0A844AXV1"/>
<proteinExistence type="predicted"/>
<protein>
    <submittedName>
        <fullName evidence="1">Uncharacterized protein</fullName>
    </submittedName>
</protein>
<evidence type="ECO:0000313" key="2">
    <source>
        <dbReference type="Proteomes" id="UP000436694"/>
    </source>
</evidence>
<dbReference type="RefSeq" id="WP_153547269.1">
    <property type="nucleotide sequence ID" value="NZ_WIXK01000004.1"/>
</dbReference>
<dbReference type="SUPFAM" id="SSF144064">
    <property type="entry name" value="Heme iron utilization protein-like"/>
    <property type="match status" value="1"/>
</dbReference>
<dbReference type="InterPro" id="IPR053733">
    <property type="entry name" value="Heme_Transport_Util_sf"/>
</dbReference>
<dbReference type="Gene3D" id="3.40.1570.10">
    <property type="entry name" value="HemS/ChuS/ChuX like domains"/>
    <property type="match status" value="2"/>
</dbReference>
<evidence type="ECO:0000313" key="1">
    <source>
        <dbReference type="EMBL" id="MQY42762.1"/>
    </source>
</evidence>
<reference evidence="1 2" key="1">
    <citation type="submission" date="2019-10" db="EMBL/GenBank/DDBJ databases">
        <title>Epibacterium sp. nov., isolated from seawater.</title>
        <authorList>
            <person name="Zhang X."/>
            <person name="Li N."/>
        </authorList>
    </citation>
    <scope>NUCLEOTIDE SEQUENCE [LARGE SCALE GENOMIC DNA]</scope>
    <source>
        <strain evidence="1 2">SM1969</strain>
    </source>
</reference>
<dbReference type="Proteomes" id="UP000436694">
    <property type="component" value="Unassembled WGS sequence"/>
</dbReference>
<name>A0A844AXV1_9RHOB</name>
<keyword evidence="2" id="KW-1185">Reference proteome</keyword>
<gene>
    <name evidence="1" type="ORF">GG681_08910</name>
</gene>
<dbReference type="EMBL" id="WIXK01000004">
    <property type="protein sequence ID" value="MQY42762.1"/>
    <property type="molecule type" value="Genomic_DNA"/>
</dbReference>
<sequence>MPRTCKEGNCVCTSNAQLPETITQLRELTQVTDLGQDLESLALIGTQFENALVTTRNNSAPISDTGGYGPLQTNDMPFRLNRRRITLRINRSVNLNLARSAEDRAQNLHASLVATNSQGTVFHRVQYASAYDVRIANALASDEHWRPQTAVLAPMADNIVPLAVIRQARENWDTADAGTHLNDLLIDGGQQRRKCLPYIGKDRCWRVIPNVVASFLCFLSDQKRSFTRMVPAPSLVQAHVGSATDVSMIGEVFMARFGQSTFSLNCADIAEAWVSACNRYWQLELFDVHKKAIAVLAADPMSETGSRNDFLASLPRAA</sequence>
<accession>A0A844AXV1</accession>
<comment type="caution">
    <text evidence="1">The sequence shown here is derived from an EMBL/GenBank/DDBJ whole genome shotgun (WGS) entry which is preliminary data.</text>
</comment>